<proteinExistence type="predicted"/>
<dbReference type="KEGG" id="ttt:THITE_2110912"/>
<gene>
    <name evidence="2" type="ORF">THITE_2110912</name>
</gene>
<accession>G2QV30</accession>
<evidence type="ECO:0000256" key="1">
    <source>
        <dbReference type="SAM" id="MobiDB-lite"/>
    </source>
</evidence>
<evidence type="ECO:0000313" key="2">
    <source>
        <dbReference type="EMBL" id="AEO64628.1"/>
    </source>
</evidence>
<name>G2QV30_THETT</name>
<evidence type="ECO:0000313" key="3">
    <source>
        <dbReference type="Proteomes" id="UP000008181"/>
    </source>
</evidence>
<dbReference type="eggNOG" id="ENOG502RKJ5">
    <property type="taxonomic scope" value="Eukaryota"/>
</dbReference>
<organism evidence="2 3">
    <name type="scientific">Thermothielavioides terrestris (strain ATCC 38088 / NRRL 8126)</name>
    <name type="common">Thielavia terrestris</name>
    <dbReference type="NCBI Taxonomy" id="578455"/>
    <lineage>
        <taxon>Eukaryota</taxon>
        <taxon>Fungi</taxon>
        <taxon>Dikarya</taxon>
        <taxon>Ascomycota</taxon>
        <taxon>Pezizomycotina</taxon>
        <taxon>Sordariomycetes</taxon>
        <taxon>Sordariomycetidae</taxon>
        <taxon>Sordariales</taxon>
        <taxon>Chaetomiaceae</taxon>
        <taxon>Thermothielavioides</taxon>
        <taxon>Thermothielavioides terrestris</taxon>
    </lineage>
</organism>
<dbReference type="Proteomes" id="UP000008181">
    <property type="component" value="Chromosome 1"/>
</dbReference>
<sequence>MNSQRTLMAHGLRHASVVLRQRITAVRHVRLVNTDREELGGVGGSEPPGPQRNPVNWKTGSITAVGVLLAGWWMFRSKGDKSKQGDANAK</sequence>
<dbReference type="EMBL" id="CP003009">
    <property type="protein sequence ID" value="AEO64628.1"/>
    <property type="molecule type" value="Genomic_DNA"/>
</dbReference>
<dbReference type="OrthoDB" id="4583399at2759"/>
<dbReference type="AlphaFoldDB" id="G2QV30"/>
<keyword evidence="3" id="KW-1185">Reference proteome</keyword>
<dbReference type="GeneID" id="11515606"/>
<reference evidence="2 3" key="1">
    <citation type="journal article" date="2011" name="Nat. Biotechnol.">
        <title>Comparative genomic analysis of the thermophilic biomass-degrading fungi Myceliophthora thermophila and Thielavia terrestris.</title>
        <authorList>
            <person name="Berka R.M."/>
            <person name="Grigoriev I.V."/>
            <person name="Otillar R."/>
            <person name="Salamov A."/>
            <person name="Grimwood J."/>
            <person name="Reid I."/>
            <person name="Ishmael N."/>
            <person name="John T."/>
            <person name="Darmond C."/>
            <person name="Moisan M.-C."/>
            <person name="Henrissat B."/>
            <person name="Coutinho P.M."/>
            <person name="Lombard V."/>
            <person name="Natvig D.O."/>
            <person name="Lindquist E."/>
            <person name="Schmutz J."/>
            <person name="Lucas S."/>
            <person name="Harris P."/>
            <person name="Powlowski J."/>
            <person name="Bellemare A."/>
            <person name="Taylor D."/>
            <person name="Butler G."/>
            <person name="de Vries R.P."/>
            <person name="Allijn I.E."/>
            <person name="van den Brink J."/>
            <person name="Ushinsky S."/>
            <person name="Storms R."/>
            <person name="Powell A.J."/>
            <person name="Paulsen I.T."/>
            <person name="Elbourne L.D.H."/>
            <person name="Baker S.E."/>
            <person name="Magnuson J."/>
            <person name="LaBoissiere S."/>
            <person name="Clutterbuck A.J."/>
            <person name="Martinez D."/>
            <person name="Wogulis M."/>
            <person name="de Leon A.L."/>
            <person name="Rey M.W."/>
            <person name="Tsang A."/>
        </authorList>
    </citation>
    <scope>NUCLEOTIDE SEQUENCE [LARGE SCALE GENOMIC DNA]</scope>
    <source>
        <strain evidence="3">ATCC 38088 / NRRL 8126</strain>
    </source>
</reference>
<dbReference type="HOGENOM" id="CLU_2442412_0_0_1"/>
<dbReference type="RefSeq" id="XP_003650964.1">
    <property type="nucleotide sequence ID" value="XM_003650916.1"/>
</dbReference>
<feature type="region of interest" description="Disordered" evidence="1">
    <location>
        <begin position="37"/>
        <end position="57"/>
    </location>
</feature>
<protein>
    <submittedName>
        <fullName evidence="2">Uncharacterized protein</fullName>
    </submittedName>
</protein>